<protein>
    <recommendedName>
        <fullName evidence="3">Flagellar assembly protein FliH</fullName>
    </recommendedName>
</protein>
<keyword evidence="4" id="KW-0813">Transport</keyword>
<keyword evidence="6" id="KW-0653">Protein transport</keyword>
<dbReference type="PANTHER" id="PTHR34982">
    <property type="entry name" value="YOP PROTEINS TRANSLOCATION PROTEIN L"/>
    <property type="match status" value="1"/>
</dbReference>
<evidence type="ECO:0000256" key="7">
    <source>
        <dbReference type="ARBA" id="ARBA00023225"/>
    </source>
</evidence>
<sequence length="239" mass="26398">MSDVFQVFSPRVINDSAAPQAPVVDCTPEKPAYQSWVPPVVSGAVANTSKSKSESTAKVELANELELARESAKKQGYQQGLAEGQAEAKRILAEQSQQLQLAMAALREPQKWVDGELERELFNMTLSVARQLLRHELSVRPELIENLVHQAVEALPISSGDLNIYLNPADVDVLRQLAEERGEALDSAWILLEDPTVSRGGCRISNDCSRIDEELETRIQRISAEMLGEQGMSLPELDH</sequence>
<reference evidence="9" key="1">
    <citation type="submission" date="2021-07" db="EMBL/GenBank/DDBJ databases">
        <title>Zhongshania sp. CAU 1632 isolated from seawater.</title>
        <authorList>
            <person name="Kim W."/>
        </authorList>
    </citation>
    <scope>NUCLEOTIDE SEQUENCE</scope>
    <source>
        <strain evidence="9">CAU 1632</strain>
    </source>
</reference>
<keyword evidence="10" id="KW-1185">Reference proteome</keyword>
<name>A0ABS6VTF9_9GAMM</name>
<dbReference type="RefSeq" id="WP_219043838.1">
    <property type="nucleotide sequence ID" value="NZ_JAHWDQ010000003.1"/>
</dbReference>
<evidence type="ECO:0000313" key="10">
    <source>
        <dbReference type="Proteomes" id="UP001166291"/>
    </source>
</evidence>
<evidence type="ECO:0000256" key="4">
    <source>
        <dbReference type="ARBA" id="ARBA00022448"/>
    </source>
</evidence>
<comment type="function">
    <text evidence="1">Needed for flagellar regrowth and assembly.</text>
</comment>
<keyword evidence="5" id="KW-1005">Bacterial flagellum biogenesis</keyword>
<dbReference type="InterPro" id="IPR051472">
    <property type="entry name" value="T3SS_Stator/FliH"/>
</dbReference>
<dbReference type="InterPro" id="IPR018035">
    <property type="entry name" value="Flagellar_FliH/T3SS_HrpE"/>
</dbReference>
<keyword evidence="7" id="KW-1006">Bacterial flagellum protein export</keyword>
<comment type="similarity">
    <text evidence="2">Belongs to the FliH family.</text>
</comment>
<evidence type="ECO:0000256" key="1">
    <source>
        <dbReference type="ARBA" id="ARBA00003041"/>
    </source>
</evidence>
<evidence type="ECO:0000256" key="5">
    <source>
        <dbReference type="ARBA" id="ARBA00022795"/>
    </source>
</evidence>
<dbReference type="EMBL" id="JAHWDQ010000003">
    <property type="protein sequence ID" value="MBW2941599.1"/>
    <property type="molecule type" value="Genomic_DNA"/>
</dbReference>
<evidence type="ECO:0000313" key="9">
    <source>
        <dbReference type="EMBL" id="MBW2941599.1"/>
    </source>
</evidence>
<evidence type="ECO:0000256" key="3">
    <source>
        <dbReference type="ARBA" id="ARBA00016507"/>
    </source>
</evidence>
<dbReference type="PANTHER" id="PTHR34982:SF1">
    <property type="entry name" value="FLAGELLAR ASSEMBLY PROTEIN FLIH"/>
    <property type="match status" value="1"/>
</dbReference>
<evidence type="ECO:0000256" key="2">
    <source>
        <dbReference type="ARBA" id="ARBA00006602"/>
    </source>
</evidence>
<comment type="caution">
    <text evidence="9">The sequence shown here is derived from an EMBL/GenBank/DDBJ whole genome shotgun (WGS) entry which is preliminary data.</text>
</comment>
<accession>A0ABS6VTF9</accession>
<dbReference type="Pfam" id="PF02108">
    <property type="entry name" value="FliH"/>
    <property type="match status" value="1"/>
</dbReference>
<gene>
    <name evidence="9" type="ORF">KXJ70_12455</name>
</gene>
<proteinExistence type="inferred from homology"/>
<evidence type="ECO:0000259" key="8">
    <source>
        <dbReference type="Pfam" id="PF02108"/>
    </source>
</evidence>
<dbReference type="Proteomes" id="UP001166291">
    <property type="component" value="Unassembled WGS sequence"/>
</dbReference>
<organism evidence="9 10">
    <name type="scientific">Zhongshania aquimaris</name>
    <dbReference type="NCBI Taxonomy" id="2857107"/>
    <lineage>
        <taxon>Bacteria</taxon>
        <taxon>Pseudomonadati</taxon>
        <taxon>Pseudomonadota</taxon>
        <taxon>Gammaproteobacteria</taxon>
        <taxon>Cellvibrionales</taxon>
        <taxon>Spongiibacteraceae</taxon>
        <taxon>Zhongshania</taxon>
    </lineage>
</organism>
<evidence type="ECO:0000256" key="6">
    <source>
        <dbReference type="ARBA" id="ARBA00022927"/>
    </source>
</evidence>
<feature type="domain" description="Flagellar assembly protein FliH/Type III secretion system HrpE" evidence="8">
    <location>
        <begin position="94"/>
        <end position="222"/>
    </location>
</feature>